<comment type="caution">
    <text evidence="19">The sequence shown here is derived from an EMBL/GenBank/DDBJ whole genome shotgun (WGS) entry which is preliminary data.</text>
</comment>
<organism evidence="19 20">
    <name type="scientific">Actinoplanes couchii</name>
    <dbReference type="NCBI Taxonomy" id="403638"/>
    <lineage>
        <taxon>Bacteria</taxon>
        <taxon>Bacillati</taxon>
        <taxon>Actinomycetota</taxon>
        <taxon>Actinomycetes</taxon>
        <taxon>Micromonosporales</taxon>
        <taxon>Micromonosporaceae</taxon>
        <taxon>Actinoplanes</taxon>
    </lineage>
</organism>
<evidence type="ECO:0000256" key="15">
    <source>
        <dbReference type="RuleBase" id="RU364045"/>
    </source>
</evidence>
<proteinExistence type="inferred from homology"/>
<keyword evidence="20" id="KW-1185">Reference proteome</keyword>
<dbReference type="RefSeq" id="WP_203793755.1">
    <property type="nucleotide sequence ID" value="NZ_BAAAQE010000076.1"/>
</dbReference>
<dbReference type="Gene3D" id="3.60.120.10">
    <property type="entry name" value="Anthranilate synthase"/>
    <property type="match status" value="1"/>
</dbReference>
<dbReference type="SUPFAM" id="SSF56322">
    <property type="entry name" value="ADC synthase"/>
    <property type="match status" value="1"/>
</dbReference>
<evidence type="ECO:0000256" key="1">
    <source>
        <dbReference type="ARBA" id="ARBA00001946"/>
    </source>
</evidence>
<comment type="similarity">
    <text evidence="3 15">Belongs to the anthranilate synthase component I family.</text>
</comment>
<dbReference type="EMBL" id="BOMG01000024">
    <property type="protein sequence ID" value="GID52811.1"/>
    <property type="molecule type" value="Genomic_DNA"/>
</dbReference>
<dbReference type="NCBIfam" id="TIGR00564">
    <property type="entry name" value="trpE_most"/>
    <property type="match status" value="1"/>
</dbReference>
<feature type="domain" description="Anthranilate synthase component I N-terminal" evidence="18">
    <location>
        <begin position="31"/>
        <end position="177"/>
    </location>
</feature>
<dbReference type="InterPro" id="IPR019999">
    <property type="entry name" value="Anth_synth_I-like"/>
</dbReference>
<comment type="subunit">
    <text evidence="4 15">Heterotetramer consisting of two non-identical subunits: a beta subunit (TrpG) and a large alpha subunit (TrpE).</text>
</comment>
<sequence>MTSGATFPTEDEFVAGRRRVVPVTRKLLADGETPVGVYTKLAGGPGTFLLESAEQGLAWSRYSFIGVRSLATLVERDGEATWLGTPPAGVPLTGDPVVALRETVAALTTGGVFTATTGGLPDETLPPLTGGMVGYLSYDLVRRFEKLPSGTVDDLRLPELGMMLATDLVVLDHHEGSALLVANAVLGEDAGEQERRAAYHQAVGRLDAMTTALSRPTPPMVSTVDRRPAGEPVSRTLPGEYQKAVEEAKEAIRAGECFQIVVAQRFERPTDANALDVYRVLRATNPSPYMYLLRFDDFDIVGSSPEAHLKVSANRTALLHPIAGTRWRGATPEQDAALAAELLADPKERSEHVMLVDLGRNDLGRVCEAGSVEVPEFARIERYSHVMHIVSTVVGRLREDRSAFDALAATFPAGTLSGAPKVRAMEIIEELEPTRRGLYGGTVGYFGFAGDMDMAIAIRTALLKDGVAYVGAGAGIVADSDPAAEEQETRNKAAAVLAAIASAETLRAAR</sequence>
<dbReference type="Pfam" id="PF00425">
    <property type="entry name" value="Chorismate_bind"/>
    <property type="match status" value="1"/>
</dbReference>
<evidence type="ECO:0000256" key="13">
    <source>
        <dbReference type="ARBA" id="ARBA00025634"/>
    </source>
</evidence>
<dbReference type="Proteomes" id="UP000612282">
    <property type="component" value="Unassembled WGS sequence"/>
</dbReference>
<dbReference type="NCBIfam" id="NF010086">
    <property type="entry name" value="PRK13571.1"/>
    <property type="match status" value="1"/>
</dbReference>
<keyword evidence="9 15" id="KW-0822">Tryptophan biosynthesis</keyword>
<dbReference type="InterPro" id="IPR005801">
    <property type="entry name" value="ADC_synthase"/>
</dbReference>
<evidence type="ECO:0000256" key="14">
    <source>
        <dbReference type="ARBA" id="ARBA00047683"/>
    </source>
</evidence>
<evidence type="ECO:0000256" key="9">
    <source>
        <dbReference type="ARBA" id="ARBA00022822"/>
    </source>
</evidence>
<evidence type="ECO:0000313" key="19">
    <source>
        <dbReference type="EMBL" id="GID52811.1"/>
    </source>
</evidence>
<evidence type="ECO:0000256" key="3">
    <source>
        <dbReference type="ARBA" id="ARBA00009562"/>
    </source>
</evidence>
<feature type="domain" description="Chorismate-utilising enzyme C-terminal" evidence="17">
    <location>
        <begin position="240"/>
        <end position="492"/>
    </location>
</feature>
<evidence type="ECO:0000259" key="17">
    <source>
        <dbReference type="Pfam" id="PF00425"/>
    </source>
</evidence>
<evidence type="ECO:0000256" key="10">
    <source>
        <dbReference type="ARBA" id="ARBA00022842"/>
    </source>
</evidence>
<evidence type="ECO:0000256" key="16">
    <source>
        <dbReference type="SAM" id="MobiDB-lite"/>
    </source>
</evidence>
<evidence type="ECO:0000256" key="4">
    <source>
        <dbReference type="ARBA" id="ARBA00011575"/>
    </source>
</evidence>
<keyword evidence="11 15" id="KW-0057">Aromatic amino acid biosynthesis</keyword>
<reference evidence="19 20" key="1">
    <citation type="submission" date="2021-01" db="EMBL/GenBank/DDBJ databases">
        <title>Whole genome shotgun sequence of Actinoplanes couchii NBRC 106145.</title>
        <authorList>
            <person name="Komaki H."/>
            <person name="Tamura T."/>
        </authorList>
    </citation>
    <scope>NUCLEOTIDE SEQUENCE [LARGE SCALE GENOMIC DNA]</scope>
    <source>
        <strain evidence="19 20">NBRC 106145</strain>
    </source>
</reference>
<keyword evidence="10 15" id="KW-0460">Magnesium</keyword>
<dbReference type="InterPro" id="IPR006805">
    <property type="entry name" value="Anth_synth_I_N"/>
</dbReference>
<name>A0ABQ3X2V3_9ACTN</name>
<keyword evidence="7 15" id="KW-0028">Amino-acid biosynthesis</keyword>
<evidence type="ECO:0000256" key="5">
    <source>
        <dbReference type="ARBA" id="ARBA00012266"/>
    </source>
</evidence>
<feature type="region of interest" description="Disordered" evidence="16">
    <location>
        <begin position="214"/>
        <end position="235"/>
    </location>
</feature>
<evidence type="ECO:0000256" key="6">
    <source>
        <dbReference type="ARBA" id="ARBA00020653"/>
    </source>
</evidence>
<gene>
    <name evidence="15" type="primary">trpE</name>
    <name evidence="19" type="ORF">Aco03nite_012150</name>
</gene>
<dbReference type="PANTHER" id="PTHR11236">
    <property type="entry name" value="AMINOBENZOATE/ANTHRANILATE SYNTHASE"/>
    <property type="match status" value="1"/>
</dbReference>
<evidence type="ECO:0000256" key="7">
    <source>
        <dbReference type="ARBA" id="ARBA00022605"/>
    </source>
</evidence>
<dbReference type="InterPro" id="IPR015890">
    <property type="entry name" value="Chorismate_C"/>
</dbReference>
<evidence type="ECO:0000259" key="18">
    <source>
        <dbReference type="Pfam" id="PF04715"/>
    </source>
</evidence>
<dbReference type="PRINTS" id="PR00095">
    <property type="entry name" value="ANTSNTHASEI"/>
</dbReference>
<comment type="catalytic activity">
    <reaction evidence="14 15">
        <text>chorismate + L-glutamine = anthranilate + pyruvate + L-glutamate + H(+)</text>
        <dbReference type="Rhea" id="RHEA:21732"/>
        <dbReference type="ChEBI" id="CHEBI:15361"/>
        <dbReference type="ChEBI" id="CHEBI:15378"/>
        <dbReference type="ChEBI" id="CHEBI:16567"/>
        <dbReference type="ChEBI" id="CHEBI:29748"/>
        <dbReference type="ChEBI" id="CHEBI:29985"/>
        <dbReference type="ChEBI" id="CHEBI:58359"/>
        <dbReference type="EC" id="4.1.3.27"/>
    </reaction>
</comment>
<comment type="pathway">
    <text evidence="2 15">Amino-acid biosynthesis; L-tryptophan biosynthesis; L-tryptophan from chorismate: step 1/5.</text>
</comment>
<comment type="function">
    <text evidence="13 15">Part of a heterotetrameric complex that catalyzes the two-step biosynthesis of anthranilate, an intermediate in the biosynthesis of L-tryptophan. In the first step, the glutamine-binding beta subunit (TrpG) of anthranilate synthase (AS) provides the glutamine amidotransferase activity which generates ammonia as a substrate that, along with chorismate, is used in the second step, catalyzed by the large alpha subunit of AS (TrpE) to produce anthranilate. In the absence of TrpG, TrpE can synthesize anthranilate directly from chorismate and high concentrations of ammonia.</text>
</comment>
<evidence type="ECO:0000256" key="8">
    <source>
        <dbReference type="ARBA" id="ARBA00022723"/>
    </source>
</evidence>
<accession>A0ABQ3X2V3</accession>
<evidence type="ECO:0000256" key="2">
    <source>
        <dbReference type="ARBA" id="ARBA00004873"/>
    </source>
</evidence>
<keyword evidence="8 15" id="KW-0479">Metal-binding</keyword>
<dbReference type="PANTHER" id="PTHR11236:SF46">
    <property type="entry name" value="ANTHRANILATE SYNTHASE COMPONENT 1"/>
    <property type="match status" value="1"/>
</dbReference>
<evidence type="ECO:0000256" key="12">
    <source>
        <dbReference type="ARBA" id="ARBA00023239"/>
    </source>
</evidence>
<protein>
    <recommendedName>
        <fullName evidence="6 15">Anthranilate synthase component 1</fullName>
        <ecNumber evidence="5 15">4.1.3.27</ecNumber>
    </recommendedName>
</protein>
<dbReference type="InterPro" id="IPR005256">
    <property type="entry name" value="Anth_synth_I_PabB"/>
</dbReference>
<keyword evidence="12 15" id="KW-0456">Lyase</keyword>
<dbReference type="Pfam" id="PF04715">
    <property type="entry name" value="Anth_synt_I_N"/>
    <property type="match status" value="1"/>
</dbReference>
<comment type="cofactor">
    <cofactor evidence="1 15">
        <name>Mg(2+)</name>
        <dbReference type="ChEBI" id="CHEBI:18420"/>
    </cofactor>
</comment>
<evidence type="ECO:0000256" key="11">
    <source>
        <dbReference type="ARBA" id="ARBA00023141"/>
    </source>
</evidence>
<evidence type="ECO:0000313" key="20">
    <source>
        <dbReference type="Proteomes" id="UP000612282"/>
    </source>
</evidence>
<dbReference type="EC" id="4.1.3.27" evidence="5 15"/>